<proteinExistence type="predicted"/>
<dbReference type="PANTHER" id="PTHR38681">
    <property type="entry name" value="RETROVIRUS-RELATED POL POLYPROTEIN FROM TRANSPOSON 412-LIKE PROTEIN-RELATED"/>
    <property type="match status" value="1"/>
</dbReference>
<feature type="compositionally biased region" description="Basic and acidic residues" evidence="1">
    <location>
        <begin position="350"/>
        <end position="364"/>
    </location>
</feature>
<organism evidence="2 3">
    <name type="scientific">Nesidiocoris tenuis</name>
    <dbReference type="NCBI Taxonomy" id="355587"/>
    <lineage>
        <taxon>Eukaryota</taxon>
        <taxon>Metazoa</taxon>
        <taxon>Ecdysozoa</taxon>
        <taxon>Arthropoda</taxon>
        <taxon>Hexapoda</taxon>
        <taxon>Insecta</taxon>
        <taxon>Pterygota</taxon>
        <taxon>Neoptera</taxon>
        <taxon>Paraneoptera</taxon>
        <taxon>Hemiptera</taxon>
        <taxon>Heteroptera</taxon>
        <taxon>Panheteroptera</taxon>
        <taxon>Cimicomorpha</taxon>
        <taxon>Miridae</taxon>
        <taxon>Dicyphina</taxon>
        <taxon>Nesidiocoris</taxon>
    </lineage>
</organism>
<dbReference type="EMBL" id="AP028910">
    <property type="protein sequence ID" value="BES90071.1"/>
    <property type="molecule type" value="Genomic_DNA"/>
</dbReference>
<feature type="compositionally biased region" description="Low complexity" evidence="1">
    <location>
        <begin position="213"/>
        <end position="224"/>
    </location>
</feature>
<evidence type="ECO:0000313" key="2">
    <source>
        <dbReference type="EMBL" id="BES90071.1"/>
    </source>
</evidence>
<sequence length="475" mass="52125">MFGIYIYFRYNLDTISRYRRHWIQALPDALIGLRSALPEDTDTSPFQKAFGTSMRLPGDILTPPPRTEGTQRGLHHDTKAKFFVPKDLQKCKQVFIKVVTNKRSLQPPYMGPFVITKRDKISVTVLQEGREIRYPLERVKPAHVLAEEPANESRENANRSENRKIVETRPKRDIKPPSWTKDYVGQSKGRKPSPRGGPPTADLRRSQKATPQAAIGAIKGAAPAETEHTQSVRHGEQCRRSSDDGDRNGTRSRTVAARANSSASANGSTRANGSSGTSKGQPKSGSSAVRKRRTAPRHGTTTAPEAGTCTATSTPSTRGKRGRRRRNKNRSKTEKTASEAQAPSSGARNGRVEGPVRSHRDMEHVGGTANKRQAASLTGSTSRGEPCGVPHSQFERPFSGPPNIERGAAADNSGKTRYRPSRTFASRIFRPSFPSKRPTVDQAERGEVHVTKGGDRQASLPIVTCVSELANSERR</sequence>
<feature type="compositionally biased region" description="Basic and acidic residues" evidence="1">
    <location>
        <begin position="151"/>
        <end position="175"/>
    </location>
</feature>
<feature type="compositionally biased region" description="Low complexity" evidence="1">
    <location>
        <begin position="251"/>
        <end position="278"/>
    </location>
</feature>
<dbReference type="Proteomes" id="UP001307889">
    <property type="component" value="Chromosome 2"/>
</dbReference>
<feature type="compositionally biased region" description="Basic residues" evidence="1">
    <location>
        <begin position="318"/>
        <end position="330"/>
    </location>
</feature>
<feature type="region of interest" description="Disordered" evidence="1">
    <location>
        <begin position="145"/>
        <end position="421"/>
    </location>
</feature>
<keyword evidence="3" id="KW-1185">Reference proteome</keyword>
<reference evidence="2 3" key="1">
    <citation type="submission" date="2023-09" db="EMBL/GenBank/DDBJ databases">
        <title>Nesidiocoris tenuis whole genome shotgun sequence.</title>
        <authorList>
            <person name="Shibata T."/>
            <person name="Shimoda M."/>
            <person name="Kobayashi T."/>
            <person name="Uehara T."/>
        </authorList>
    </citation>
    <scope>NUCLEOTIDE SEQUENCE [LARGE SCALE GENOMIC DNA]</scope>
    <source>
        <strain evidence="2 3">Japan</strain>
    </source>
</reference>
<feature type="compositionally biased region" description="Polar residues" evidence="1">
    <location>
        <begin position="338"/>
        <end position="347"/>
    </location>
</feature>
<gene>
    <name evidence="2" type="ORF">NTJ_02878</name>
</gene>
<protein>
    <submittedName>
        <fullName evidence="2">Multicellular organismal development</fullName>
    </submittedName>
</protein>
<evidence type="ECO:0000256" key="1">
    <source>
        <dbReference type="SAM" id="MobiDB-lite"/>
    </source>
</evidence>
<feature type="compositionally biased region" description="Polar residues" evidence="1">
    <location>
        <begin position="299"/>
        <end position="317"/>
    </location>
</feature>
<feature type="compositionally biased region" description="Polar residues" evidence="1">
    <location>
        <begin position="370"/>
        <end position="383"/>
    </location>
</feature>
<evidence type="ECO:0000313" key="3">
    <source>
        <dbReference type="Proteomes" id="UP001307889"/>
    </source>
</evidence>
<dbReference type="PANTHER" id="PTHR38681:SF1">
    <property type="entry name" value="RETROVIRUS-RELATED POL POLYPROTEIN FROM TRANSPOSON 412-LIKE PROTEIN"/>
    <property type="match status" value="1"/>
</dbReference>
<name>A0ABN7ACP6_9HEMI</name>
<accession>A0ABN7ACP6</accession>
<feature type="compositionally biased region" description="Basic and acidic residues" evidence="1">
    <location>
        <begin position="225"/>
        <end position="249"/>
    </location>
</feature>